<gene>
    <name evidence="2" type="ORF">GQ55_9G471600</name>
</gene>
<evidence type="ECO:0000256" key="1">
    <source>
        <dbReference type="SAM" id="MobiDB-lite"/>
    </source>
</evidence>
<sequence length="139" mass="15193">MCRVNGTERSKYSSRHGLVSPLNQRSAGAVPGNGRSPADPVGTAARKGGERPREGREAGRRWLPPGRATRWPAAGRGPPGVLHAVSPRCPAFRRPSVARSIDRSRAGIGRCWEWDTGGDPLRSRCYFFFFARLYSNSSS</sequence>
<feature type="compositionally biased region" description="Basic and acidic residues" evidence="1">
    <location>
        <begin position="1"/>
        <end position="11"/>
    </location>
</feature>
<evidence type="ECO:0000313" key="2">
    <source>
        <dbReference type="EMBL" id="PUZ41043.1"/>
    </source>
</evidence>
<keyword evidence="3" id="KW-1185">Reference proteome</keyword>
<name>A0A2T7CCR5_9POAL</name>
<reference evidence="2 3" key="1">
    <citation type="submission" date="2018-04" db="EMBL/GenBank/DDBJ databases">
        <title>WGS assembly of Panicum hallii var. hallii HAL2.</title>
        <authorList>
            <person name="Lovell J."/>
            <person name="Jenkins J."/>
            <person name="Lowry D."/>
            <person name="Mamidi S."/>
            <person name="Sreedasyam A."/>
            <person name="Weng X."/>
            <person name="Barry K."/>
            <person name="Bonette J."/>
            <person name="Campitelli B."/>
            <person name="Daum C."/>
            <person name="Gordon S."/>
            <person name="Gould B."/>
            <person name="Lipzen A."/>
            <person name="MacQueen A."/>
            <person name="Palacio-Mejia J."/>
            <person name="Plott C."/>
            <person name="Shakirov E."/>
            <person name="Shu S."/>
            <person name="Yoshinaga Y."/>
            <person name="Zane M."/>
            <person name="Rokhsar D."/>
            <person name="Grimwood J."/>
            <person name="Schmutz J."/>
            <person name="Juenger T."/>
        </authorList>
    </citation>
    <scope>NUCLEOTIDE SEQUENCE [LARGE SCALE GENOMIC DNA]</scope>
    <source>
        <strain evidence="3">cv. HAL2</strain>
    </source>
</reference>
<dbReference type="Gramene" id="PUZ41043">
    <property type="protein sequence ID" value="PUZ41043"/>
    <property type="gene ID" value="GQ55_9G471600"/>
</dbReference>
<evidence type="ECO:0000313" key="3">
    <source>
        <dbReference type="Proteomes" id="UP000244336"/>
    </source>
</evidence>
<feature type="compositionally biased region" description="Basic and acidic residues" evidence="1">
    <location>
        <begin position="47"/>
        <end position="60"/>
    </location>
</feature>
<accession>A0A2T7CCR5</accession>
<dbReference type="AlphaFoldDB" id="A0A2T7CCR5"/>
<organism evidence="2 3">
    <name type="scientific">Panicum hallii var. hallii</name>
    <dbReference type="NCBI Taxonomy" id="1504633"/>
    <lineage>
        <taxon>Eukaryota</taxon>
        <taxon>Viridiplantae</taxon>
        <taxon>Streptophyta</taxon>
        <taxon>Embryophyta</taxon>
        <taxon>Tracheophyta</taxon>
        <taxon>Spermatophyta</taxon>
        <taxon>Magnoliopsida</taxon>
        <taxon>Liliopsida</taxon>
        <taxon>Poales</taxon>
        <taxon>Poaceae</taxon>
        <taxon>PACMAD clade</taxon>
        <taxon>Panicoideae</taxon>
        <taxon>Panicodae</taxon>
        <taxon>Paniceae</taxon>
        <taxon>Panicinae</taxon>
        <taxon>Panicum</taxon>
        <taxon>Panicum sect. Panicum</taxon>
    </lineage>
</organism>
<dbReference type="EMBL" id="CM009757">
    <property type="protein sequence ID" value="PUZ41043.1"/>
    <property type="molecule type" value="Genomic_DNA"/>
</dbReference>
<feature type="region of interest" description="Disordered" evidence="1">
    <location>
        <begin position="1"/>
        <end position="79"/>
    </location>
</feature>
<proteinExistence type="predicted"/>
<dbReference type="Proteomes" id="UP000244336">
    <property type="component" value="Chromosome 9"/>
</dbReference>
<protein>
    <submittedName>
        <fullName evidence="2">Uncharacterized protein</fullName>
    </submittedName>
</protein>